<dbReference type="GO" id="GO:0016887">
    <property type="term" value="F:ATP hydrolysis activity"/>
    <property type="evidence" value="ECO:0007669"/>
    <property type="project" value="InterPro"/>
</dbReference>
<evidence type="ECO:0000313" key="5">
    <source>
        <dbReference type="Proteomes" id="UP000004959"/>
    </source>
</evidence>
<dbReference type="PANTHER" id="PTHR43158">
    <property type="entry name" value="SKFA PEPTIDE EXPORT ATP-BINDING PROTEIN SKFE"/>
    <property type="match status" value="1"/>
</dbReference>
<accession>G9WF86</accession>
<dbReference type="AlphaFoldDB" id="G9WF86"/>
<evidence type="ECO:0000256" key="1">
    <source>
        <dbReference type="ARBA" id="ARBA00022741"/>
    </source>
</evidence>
<name>G9WF86_9LACO</name>
<dbReference type="GO" id="GO:0005524">
    <property type="term" value="F:ATP binding"/>
    <property type="evidence" value="ECO:0007669"/>
    <property type="project" value="UniProtKB-KW"/>
</dbReference>
<dbReference type="InterPro" id="IPR003439">
    <property type="entry name" value="ABC_transporter-like_ATP-bd"/>
</dbReference>
<proteinExistence type="predicted"/>
<dbReference type="InterPro" id="IPR003593">
    <property type="entry name" value="AAA+_ATPase"/>
</dbReference>
<evidence type="ECO:0000313" key="4">
    <source>
        <dbReference type="EMBL" id="EHN58806.1"/>
    </source>
</evidence>
<reference evidence="4 5" key="1">
    <citation type="journal article" date="2012" name="PLoS ONE">
        <title>Functional divergence in the genus oenococcus as predicted by genome sequencing of the newly-described species, Oenococcus kitaharae.</title>
        <authorList>
            <person name="Borneman A.R."/>
            <person name="McCarthy J.M."/>
            <person name="Chambers P.J."/>
            <person name="Bartowsky E.J."/>
        </authorList>
    </citation>
    <scope>NUCLEOTIDE SEQUENCE [LARGE SCALE GENOMIC DNA]</scope>
    <source>
        <strain evidence="5">DSM17330</strain>
    </source>
</reference>
<sequence length="196" mass="22016">MPNICIQNMSFAYEDAAVIKNLDLNFDYGQAYRVAGPNGVGKTTLLKLIHEDLHPDSGSVKIQSHANDNLFLSDQNTLDPHLSFNDHLSFLKSVKQLRCHEAFLTQLIEQLHMLPYLGTVTADLSLGTKKKLLFMLSLAQKPRTLILDEFFSGIDSAGMQVICGYLNAFVEEDNTLLFVTHANEKLGRLHYKTISF</sequence>
<keyword evidence="2 4" id="KW-0067">ATP-binding</keyword>
<organism evidence="4 5">
    <name type="scientific">Oenococcus kitaharae DSM 17330</name>
    <dbReference type="NCBI Taxonomy" id="1045004"/>
    <lineage>
        <taxon>Bacteria</taxon>
        <taxon>Bacillati</taxon>
        <taxon>Bacillota</taxon>
        <taxon>Bacilli</taxon>
        <taxon>Lactobacillales</taxon>
        <taxon>Lactobacillaceae</taxon>
        <taxon>Oenococcus</taxon>
    </lineage>
</organism>
<dbReference type="EMBL" id="AFVZ01000001">
    <property type="protein sequence ID" value="EHN58806.1"/>
    <property type="molecule type" value="Genomic_DNA"/>
</dbReference>
<dbReference type="STRING" id="336988.NT96_08855"/>
<keyword evidence="5" id="KW-1185">Reference proteome</keyword>
<dbReference type="OrthoDB" id="9804819at2"/>
<dbReference type="Proteomes" id="UP000004959">
    <property type="component" value="Chromosome"/>
</dbReference>
<dbReference type="RefSeq" id="WP_007745343.1">
    <property type="nucleotide sequence ID" value="NZ_CM001398.1"/>
</dbReference>
<dbReference type="PANTHER" id="PTHR43158:SF2">
    <property type="entry name" value="SKFA PEPTIDE EXPORT ATP-BINDING PROTEIN SKFE"/>
    <property type="match status" value="1"/>
</dbReference>
<evidence type="ECO:0000256" key="2">
    <source>
        <dbReference type="ARBA" id="ARBA00022840"/>
    </source>
</evidence>
<feature type="domain" description="ABC transporter" evidence="3">
    <location>
        <begin position="4"/>
        <end position="194"/>
    </location>
</feature>
<dbReference type="HOGENOM" id="CLU_000604_1_2_9"/>
<dbReference type="PATRIC" id="fig|1045004.4.peg.696"/>
<comment type="caution">
    <text evidence="4">The sequence shown here is derived from an EMBL/GenBank/DDBJ whole genome shotgun (WGS) entry which is preliminary data.</text>
</comment>
<dbReference type="Gene3D" id="3.40.50.300">
    <property type="entry name" value="P-loop containing nucleotide triphosphate hydrolases"/>
    <property type="match status" value="1"/>
</dbReference>
<evidence type="ECO:0000259" key="3">
    <source>
        <dbReference type="PROSITE" id="PS50893"/>
    </source>
</evidence>
<dbReference type="Pfam" id="PF00005">
    <property type="entry name" value="ABC_tran"/>
    <property type="match status" value="1"/>
</dbReference>
<dbReference type="SUPFAM" id="SSF52540">
    <property type="entry name" value="P-loop containing nucleoside triphosphate hydrolases"/>
    <property type="match status" value="1"/>
</dbReference>
<gene>
    <name evidence="4" type="ORF">OKIT_0695</name>
</gene>
<keyword evidence="1" id="KW-0547">Nucleotide-binding</keyword>
<dbReference type="SMART" id="SM00382">
    <property type="entry name" value="AAA"/>
    <property type="match status" value="1"/>
</dbReference>
<dbReference type="InterPro" id="IPR027417">
    <property type="entry name" value="P-loop_NTPase"/>
</dbReference>
<protein>
    <submittedName>
        <fullName evidence="4">ATP-binding cassette sub-family A member 10 protein</fullName>
    </submittedName>
</protein>
<dbReference type="PROSITE" id="PS50893">
    <property type="entry name" value="ABC_TRANSPORTER_2"/>
    <property type="match status" value="1"/>
</dbReference>
<dbReference type="eggNOG" id="COG1116">
    <property type="taxonomic scope" value="Bacteria"/>
</dbReference>